<proteinExistence type="predicted"/>
<dbReference type="SUPFAM" id="SSF50475">
    <property type="entry name" value="FMN-binding split barrel"/>
    <property type="match status" value="1"/>
</dbReference>
<evidence type="ECO:0000313" key="3">
    <source>
        <dbReference type="EMBL" id="GGA66589.1"/>
    </source>
</evidence>
<dbReference type="Pfam" id="PF01613">
    <property type="entry name" value="Flavin_Reduct"/>
    <property type="match status" value="1"/>
</dbReference>
<dbReference type="AlphaFoldDB" id="A0A916W586"/>
<dbReference type="GO" id="GO:0010181">
    <property type="term" value="F:FMN binding"/>
    <property type="evidence" value="ECO:0007669"/>
    <property type="project" value="InterPro"/>
</dbReference>
<organism evidence="3 4">
    <name type="scientific">Nitratireductor aestuarii</name>
    <dbReference type="NCBI Taxonomy" id="1735103"/>
    <lineage>
        <taxon>Bacteria</taxon>
        <taxon>Pseudomonadati</taxon>
        <taxon>Pseudomonadota</taxon>
        <taxon>Alphaproteobacteria</taxon>
        <taxon>Hyphomicrobiales</taxon>
        <taxon>Phyllobacteriaceae</taxon>
        <taxon>Nitratireductor</taxon>
    </lineage>
</organism>
<reference evidence="3" key="1">
    <citation type="journal article" date="2014" name="Int. J. Syst. Evol. Microbiol.">
        <title>Complete genome sequence of Corynebacterium casei LMG S-19264T (=DSM 44701T), isolated from a smear-ripened cheese.</title>
        <authorList>
            <consortium name="US DOE Joint Genome Institute (JGI-PGF)"/>
            <person name="Walter F."/>
            <person name="Albersmeier A."/>
            <person name="Kalinowski J."/>
            <person name="Ruckert C."/>
        </authorList>
    </citation>
    <scope>NUCLEOTIDE SEQUENCE</scope>
    <source>
        <strain evidence="3">CGMCC 1.15320</strain>
    </source>
</reference>
<evidence type="ECO:0000259" key="2">
    <source>
        <dbReference type="SMART" id="SM00903"/>
    </source>
</evidence>
<dbReference type="SMART" id="SM00903">
    <property type="entry name" value="Flavin_Reduct"/>
    <property type="match status" value="1"/>
</dbReference>
<dbReference type="InterPro" id="IPR012349">
    <property type="entry name" value="Split_barrel_FMN-bd"/>
</dbReference>
<dbReference type="InterPro" id="IPR002563">
    <property type="entry name" value="Flavin_Rdtase-like_dom"/>
</dbReference>
<feature type="domain" description="Flavin reductase like" evidence="2">
    <location>
        <begin position="25"/>
        <end position="173"/>
    </location>
</feature>
<dbReference type="Gene3D" id="2.30.110.10">
    <property type="entry name" value="Electron Transport, Fmn-binding Protein, Chain A"/>
    <property type="match status" value="1"/>
</dbReference>
<evidence type="ECO:0000256" key="1">
    <source>
        <dbReference type="ARBA" id="ARBA00023002"/>
    </source>
</evidence>
<evidence type="ECO:0000313" key="4">
    <source>
        <dbReference type="Proteomes" id="UP000636264"/>
    </source>
</evidence>
<dbReference type="GO" id="GO:0042602">
    <property type="term" value="F:riboflavin reductase (NADPH) activity"/>
    <property type="evidence" value="ECO:0007669"/>
    <property type="project" value="TreeGrafter"/>
</dbReference>
<sequence length="178" mass="19403">MDQIAEHPSENDHRDVASAEFRAALQKITSAVIIIASASEGKSFGQTLTSSAIAVASAEPPTLVISLNATAPITQKLRSAGCLSVNYVSEDQHEIVRELLDPNLTSARPFERKGLWQRQETGSPVLSNSVVSMDCSVLDTLESGANVLFIVRVRSIMTSDRESLLYRDGLLRRLDTDF</sequence>
<dbReference type="InterPro" id="IPR050268">
    <property type="entry name" value="NADH-dep_flavin_reductase"/>
</dbReference>
<protein>
    <submittedName>
        <fullName evidence="3">Flavin reductase</fullName>
    </submittedName>
</protein>
<reference evidence="3" key="2">
    <citation type="submission" date="2020-09" db="EMBL/GenBank/DDBJ databases">
        <authorList>
            <person name="Sun Q."/>
            <person name="Zhou Y."/>
        </authorList>
    </citation>
    <scope>NUCLEOTIDE SEQUENCE</scope>
    <source>
        <strain evidence="3">CGMCC 1.15320</strain>
    </source>
</reference>
<accession>A0A916W586</accession>
<dbReference type="RefSeq" id="WP_188720969.1">
    <property type="nucleotide sequence ID" value="NZ_BMIF01000005.1"/>
</dbReference>
<keyword evidence="1" id="KW-0560">Oxidoreductase</keyword>
<gene>
    <name evidence="3" type="primary">rutF</name>
    <name evidence="3" type="ORF">GCM10011385_20610</name>
</gene>
<dbReference type="Proteomes" id="UP000636264">
    <property type="component" value="Unassembled WGS sequence"/>
</dbReference>
<dbReference type="PANTHER" id="PTHR30466">
    <property type="entry name" value="FLAVIN REDUCTASE"/>
    <property type="match status" value="1"/>
</dbReference>
<dbReference type="PANTHER" id="PTHR30466:SF1">
    <property type="entry name" value="FMN REDUCTASE (NADH) RUTF"/>
    <property type="match status" value="1"/>
</dbReference>
<keyword evidence="4" id="KW-1185">Reference proteome</keyword>
<dbReference type="EMBL" id="BMIF01000005">
    <property type="protein sequence ID" value="GGA66589.1"/>
    <property type="molecule type" value="Genomic_DNA"/>
</dbReference>
<name>A0A916W586_9HYPH</name>
<comment type="caution">
    <text evidence="3">The sequence shown here is derived from an EMBL/GenBank/DDBJ whole genome shotgun (WGS) entry which is preliminary data.</text>
</comment>